<dbReference type="Proteomes" id="UP000011907">
    <property type="component" value="Unassembled WGS sequence"/>
</dbReference>
<keyword evidence="1" id="KW-0812">Transmembrane</keyword>
<feature type="transmembrane region" description="Helical" evidence="1">
    <location>
        <begin position="42"/>
        <end position="65"/>
    </location>
</feature>
<evidence type="ECO:0000313" key="3">
    <source>
        <dbReference type="Proteomes" id="UP000011907"/>
    </source>
</evidence>
<dbReference type="EMBL" id="AOFM01000004">
    <property type="protein sequence ID" value="EME75711.1"/>
    <property type="molecule type" value="Genomic_DNA"/>
</dbReference>
<protein>
    <submittedName>
        <fullName evidence="2">Uncharacterized protein</fullName>
    </submittedName>
</protein>
<comment type="caution">
    <text evidence="2">The sequence shown here is derived from an EMBL/GenBank/DDBJ whole genome shotgun (WGS) entry which is preliminary data.</text>
</comment>
<keyword evidence="1" id="KW-0472">Membrane</keyword>
<accession>M5P6R4</accession>
<name>M5P6R4_9BACI</name>
<dbReference type="AlphaFoldDB" id="M5P6R4"/>
<gene>
    <name evidence="2" type="ORF">BSONL12_05333</name>
</gene>
<reference evidence="2 3" key="1">
    <citation type="journal article" date="2013" name="Genome Announc.">
        <title>Draft Whole-Genome Sequence of Bacillus sonorensis Strain L12, a Source of Nonribosomal Lipopeptides.</title>
        <authorList>
            <person name="Adimpong D.B."/>
            <person name="Sorensen K.I."/>
            <person name="Nielsen D.S."/>
            <person name="Thorsen L."/>
            <person name="Rasmussen T.B."/>
            <person name="Derkx P.M."/>
            <person name="Jespersen L."/>
        </authorList>
    </citation>
    <scope>NUCLEOTIDE SEQUENCE [LARGE SCALE GENOMIC DNA]</scope>
    <source>
        <strain evidence="2 3">L12</strain>
    </source>
</reference>
<evidence type="ECO:0000256" key="1">
    <source>
        <dbReference type="SAM" id="Phobius"/>
    </source>
</evidence>
<sequence length="73" mass="8543">MHRQYWHRAHGKIKNMILTTIERTLLQPLAALKEEEMKRLKALLILSNMLIITVACDLLPAGRILKKRISIKR</sequence>
<evidence type="ECO:0000313" key="2">
    <source>
        <dbReference type="EMBL" id="EME75711.1"/>
    </source>
</evidence>
<keyword evidence="1" id="KW-1133">Transmembrane helix</keyword>
<proteinExistence type="predicted"/>
<organism evidence="2 3">
    <name type="scientific">Bacillus sonorensis L12</name>
    <dbReference type="NCBI Taxonomy" id="1274524"/>
    <lineage>
        <taxon>Bacteria</taxon>
        <taxon>Bacillati</taxon>
        <taxon>Bacillota</taxon>
        <taxon>Bacilli</taxon>
        <taxon>Bacillales</taxon>
        <taxon>Bacillaceae</taxon>
        <taxon>Bacillus</taxon>
    </lineage>
</organism>